<organism evidence="2">
    <name type="scientific">Methanobacterium veterum</name>
    <dbReference type="NCBI Taxonomy" id="408577"/>
    <lineage>
        <taxon>Archaea</taxon>
        <taxon>Methanobacteriati</taxon>
        <taxon>Methanobacteriota</taxon>
        <taxon>Methanomada group</taxon>
        <taxon>Methanobacteria</taxon>
        <taxon>Methanobacteriales</taxon>
        <taxon>Methanobacteriaceae</taxon>
        <taxon>Methanobacterium</taxon>
    </lineage>
</organism>
<dbReference type="RefSeq" id="WP_157203586.1">
    <property type="nucleotide sequence ID" value="NZ_JAPVER010000018.1"/>
</dbReference>
<dbReference type="EMBL" id="JAPVER010000018">
    <property type="protein sequence ID" value="MCZ3364277.1"/>
    <property type="molecule type" value="Genomic_DNA"/>
</dbReference>
<evidence type="ECO:0000313" key="2">
    <source>
        <dbReference type="EMBL" id="MCZ3372024.1"/>
    </source>
</evidence>
<evidence type="ECO:0000313" key="1">
    <source>
        <dbReference type="EMBL" id="MCZ3364277.1"/>
    </source>
</evidence>
<proteinExistence type="predicted"/>
<dbReference type="Gene3D" id="3.10.620.30">
    <property type="match status" value="1"/>
</dbReference>
<sequence>MQKKYYLLILILIVLMGLFTGYSVQKYNSPLKSPINIQNSNQDTDKNINPKDSNIKKYFQKVVKVHYKANYKSNVPKKPSQFWKDNCGDCDDKSAAFADYLNKLGAEDVKIVILIHNSREYAHCAVMWKDHIFDPSAEPPIYNINKTRYFNFLKKIGFNLQVTYPYSYYKNSYFQKSN</sequence>
<accession>A0A9E5A2L3</accession>
<dbReference type="Proteomes" id="UP001068021">
    <property type="component" value="Unassembled WGS sequence"/>
</dbReference>
<comment type="caution">
    <text evidence="2">The sequence shown here is derived from an EMBL/GenBank/DDBJ whole genome shotgun (WGS) entry which is preliminary data.</text>
</comment>
<dbReference type="AlphaFoldDB" id="A0A9E5A2L3"/>
<protein>
    <recommendedName>
        <fullName evidence="4">Transglutaminase-like domain-containing protein</fullName>
    </recommendedName>
</protein>
<gene>
    <name evidence="2" type="ORF">O3H35_05220</name>
    <name evidence="1" type="ORF">O3H54_00140</name>
</gene>
<keyword evidence="3" id="KW-1185">Reference proteome</keyword>
<reference evidence="2" key="1">
    <citation type="submission" date="2022-12" db="EMBL/GenBank/DDBJ databases">
        <title>Reclassification of two methanogenic archaea species isolated from the Kolyma lowland permafrost.</title>
        <authorList>
            <person name="Trubitsyn V.E."/>
            <person name="Rivkina E.M."/>
            <person name="Shcherbakova V.A."/>
        </authorList>
    </citation>
    <scope>NUCLEOTIDE SEQUENCE</scope>
    <source>
        <strain evidence="1">M2</strain>
        <strain evidence="2">MK4</strain>
    </source>
</reference>
<name>A0A9E5A2L3_9EURY</name>
<dbReference type="EMBL" id="JAPVES010000030">
    <property type="protein sequence ID" value="MCZ3372024.1"/>
    <property type="molecule type" value="Genomic_DNA"/>
</dbReference>
<dbReference type="Proteomes" id="UP001074446">
    <property type="component" value="Unassembled WGS sequence"/>
</dbReference>
<evidence type="ECO:0000313" key="3">
    <source>
        <dbReference type="Proteomes" id="UP001068021"/>
    </source>
</evidence>
<evidence type="ECO:0008006" key="4">
    <source>
        <dbReference type="Google" id="ProtNLM"/>
    </source>
</evidence>